<dbReference type="AlphaFoldDB" id="A0A450ZI19"/>
<comment type="subcellular location">
    <subcellularLocation>
        <location evidence="1 5">Cytoplasm</location>
    </subcellularLocation>
</comment>
<dbReference type="InterPro" id="IPR053924">
    <property type="entry name" value="RecX_HTH_2nd"/>
</dbReference>
<keyword evidence="4 5" id="KW-0963">Cytoplasm</keyword>
<dbReference type="Gene3D" id="1.10.10.10">
    <property type="entry name" value="Winged helix-like DNA-binding domain superfamily/Winged helix DNA-binding domain"/>
    <property type="match status" value="3"/>
</dbReference>
<evidence type="ECO:0000256" key="5">
    <source>
        <dbReference type="HAMAP-Rule" id="MF_01114"/>
    </source>
</evidence>
<dbReference type="GO" id="GO:0006282">
    <property type="term" value="P:regulation of DNA repair"/>
    <property type="evidence" value="ECO:0007669"/>
    <property type="project" value="UniProtKB-UniRule"/>
</dbReference>
<evidence type="ECO:0000259" key="6">
    <source>
        <dbReference type="Pfam" id="PF02631"/>
    </source>
</evidence>
<comment type="function">
    <text evidence="5">Modulates RecA activity.</text>
</comment>
<dbReference type="EMBL" id="CAADFX010000055">
    <property type="protein sequence ID" value="VFK56912.1"/>
    <property type="molecule type" value="Genomic_DNA"/>
</dbReference>
<evidence type="ECO:0000313" key="11">
    <source>
        <dbReference type="EMBL" id="VFK56912.1"/>
    </source>
</evidence>
<dbReference type="PANTHER" id="PTHR33602">
    <property type="entry name" value="REGULATORY PROTEIN RECX FAMILY PROTEIN"/>
    <property type="match status" value="1"/>
</dbReference>
<dbReference type="InterPro" id="IPR053925">
    <property type="entry name" value="RecX_HTH_3rd"/>
</dbReference>
<dbReference type="PANTHER" id="PTHR33602:SF1">
    <property type="entry name" value="REGULATORY PROTEIN RECX FAMILY PROTEIN"/>
    <property type="match status" value="1"/>
</dbReference>
<organism evidence="10">
    <name type="scientific">Candidatus Kentrum sp. TUN</name>
    <dbReference type="NCBI Taxonomy" id="2126343"/>
    <lineage>
        <taxon>Bacteria</taxon>
        <taxon>Pseudomonadati</taxon>
        <taxon>Pseudomonadota</taxon>
        <taxon>Gammaproteobacteria</taxon>
        <taxon>Candidatus Kentrum</taxon>
    </lineage>
</organism>
<dbReference type="InterPro" id="IPR036388">
    <property type="entry name" value="WH-like_DNA-bd_sf"/>
</dbReference>
<dbReference type="HAMAP" id="MF_01114">
    <property type="entry name" value="RecX"/>
    <property type="match status" value="1"/>
</dbReference>
<accession>A0A450ZI19</accession>
<protein>
    <recommendedName>
        <fullName evidence="3 5">Regulatory protein RecX</fullName>
    </recommendedName>
</protein>
<reference evidence="10" key="1">
    <citation type="submission" date="2019-02" db="EMBL/GenBank/DDBJ databases">
        <authorList>
            <person name="Gruber-Vodicka R. H."/>
            <person name="Seah K. B. B."/>
        </authorList>
    </citation>
    <scope>NUCLEOTIDE SEQUENCE</scope>
    <source>
        <strain evidence="11">BECK_BY1</strain>
        <strain evidence="10">BECK_BY2</strain>
        <strain evidence="9">BECK_BY3</strain>
    </source>
</reference>
<feature type="domain" description="RecX second three-helical" evidence="6">
    <location>
        <begin position="59"/>
        <end position="96"/>
    </location>
</feature>
<evidence type="ECO:0000313" key="10">
    <source>
        <dbReference type="EMBL" id="VFK53400.1"/>
    </source>
</evidence>
<name>A0A450ZI19_9GAMM</name>
<feature type="domain" description="RecX third three-helical" evidence="7">
    <location>
        <begin position="103"/>
        <end position="150"/>
    </location>
</feature>
<gene>
    <name evidence="5" type="primary">recX</name>
    <name evidence="11" type="ORF">BECKTUN1418D_GA0071000_105517</name>
    <name evidence="10" type="ORF">BECKTUN1418E_GA0071001_101539</name>
    <name evidence="9" type="ORF">BECKTUN1418F_GA0071002_101339</name>
</gene>
<dbReference type="Pfam" id="PF21981">
    <property type="entry name" value="RecX_HTH3"/>
    <property type="match status" value="1"/>
</dbReference>
<dbReference type="Pfam" id="PF21982">
    <property type="entry name" value="RecX_HTH1"/>
    <property type="match status" value="1"/>
</dbReference>
<evidence type="ECO:0000256" key="1">
    <source>
        <dbReference type="ARBA" id="ARBA00004496"/>
    </source>
</evidence>
<evidence type="ECO:0000256" key="3">
    <source>
        <dbReference type="ARBA" id="ARBA00018111"/>
    </source>
</evidence>
<proteinExistence type="inferred from homology"/>
<evidence type="ECO:0000259" key="7">
    <source>
        <dbReference type="Pfam" id="PF21981"/>
    </source>
</evidence>
<evidence type="ECO:0000313" key="9">
    <source>
        <dbReference type="EMBL" id="VFK52807.1"/>
    </source>
</evidence>
<dbReference type="InterPro" id="IPR053926">
    <property type="entry name" value="RecX_HTH_1st"/>
</dbReference>
<dbReference type="InterPro" id="IPR003783">
    <property type="entry name" value="Regulatory_RecX"/>
</dbReference>
<dbReference type="Pfam" id="PF02631">
    <property type="entry name" value="RecX_HTH2"/>
    <property type="match status" value="1"/>
</dbReference>
<feature type="domain" description="RecX first three-helical" evidence="8">
    <location>
        <begin position="15"/>
        <end position="52"/>
    </location>
</feature>
<dbReference type="EMBL" id="CAADFV010000015">
    <property type="protein sequence ID" value="VFK53400.1"/>
    <property type="molecule type" value="Genomic_DNA"/>
</dbReference>
<dbReference type="GO" id="GO:0005737">
    <property type="term" value="C:cytoplasm"/>
    <property type="evidence" value="ECO:0007669"/>
    <property type="project" value="UniProtKB-SubCell"/>
</dbReference>
<comment type="similarity">
    <text evidence="2 5">Belongs to the RecX family.</text>
</comment>
<sequence length="158" mass="18748">MTVFKMQDPDTTILRKALSLLARREHSTMELSRKLAARGIEETLIPPVIDRLHRDNLLSDARFAEDFVRQRMANGYGPLRIRQELHQRGIDEDTIMQNLPREEEDWIDSVATVRHKRFGTSTPKDQRDRARQIRFLMYRGFTSEHIRKVLDRINHDQQ</sequence>
<evidence type="ECO:0000256" key="4">
    <source>
        <dbReference type="ARBA" id="ARBA00022490"/>
    </source>
</evidence>
<dbReference type="EMBL" id="CAADFY010000013">
    <property type="protein sequence ID" value="VFK52807.1"/>
    <property type="molecule type" value="Genomic_DNA"/>
</dbReference>
<evidence type="ECO:0000259" key="8">
    <source>
        <dbReference type="Pfam" id="PF21982"/>
    </source>
</evidence>
<evidence type="ECO:0000256" key="2">
    <source>
        <dbReference type="ARBA" id="ARBA00009695"/>
    </source>
</evidence>